<protein>
    <submittedName>
        <fullName evidence="1">Uncharacterized protein</fullName>
    </submittedName>
</protein>
<name>A0A820HEW6_9BILA</name>
<evidence type="ECO:0000313" key="2">
    <source>
        <dbReference type="Proteomes" id="UP000663868"/>
    </source>
</evidence>
<organism evidence="1 2">
    <name type="scientific">Adineta steineri</name>
    <dbReference type="NCBI Taxonomy" id="433720"/>
    <lineage>
        <taxon>Eukaryota</taxon>
        <taxon>Metazoa</taxon>
        <taxon>Spiralia</taxon>
        <taxon>Gnathifera</taxon>
        <taxon>Rotifera</taxon>
        <taxon>Eurotatoria</taxon>
        <taxon>Bdelloidea</taxon>
        <taxon>Adinetida</taxon>
        <taxon>Adinetidae</taxon>
        <taxon>Adineta</taxon>
    </lineage>
</organism>
<proteinExistence type="predicted"/>
<dbReference type="Pfam" id="PF26099">
    <property type="entry name" value="DUF8034"/>
    <property type="match status" value="1"/>
</dbReference>
<feature type="non-terminal residue" evidence="1">
    <location>
        <position position="111"/>
    </location>
</feature>
<sequence length="111" mass="12858">MKHQDSAGQISSQSLPRMLLKNQVVPPQWALMERLLFDQLNKAAFEFTARYTHADGTLIWRRDWPGMDGSDDPYEGFMNLALLYILGGSDELYDISRKIWDGITWQWTAYG</sequence>
<dbReference type="AlphaFoldDB" id="A0A820HEW6"/>
<gene>
    <name evidence="1" type="ORF">KXQ929_LOCUS45146</name>
</gene>
<reference evidence="1" key="1">
    <citation type="submission" date="2021-02" db="EMBL/GenBank/DDBJ databases">
        <authorList>
            <person name="Nowell W R."/>
        </authorList>
    </citation>
    <scope>NUCLEOTIDE SEQUENCE</scope>
</reference>
<evidence type="ECO:0000313" key="1">
    <source>
        <dbReference type="EMBL" id="CAF4293915.1"/>
    </source>
</evidence>
<accession>A0A820HEW6</accession>
<dbReference type="Proteomes" id="UP000663868">
    <property type="component" value="Unassembled WGS sequence"/>
</dbReference>
<dbReference type="InterPro" id="IPR058347">
    <property type="entry name" value="DUF8034"/>
</dbReference>
<comment type="caution">
    <text evidence="1">The sequence shown here is derived from an EMBL/GenBank/DDBJ whole genome shotgun (WGS) entry which is preliminary data.</text>
</comment>
<dbReference type="EMBL" id="CAJOBB010013666">
    <property type="protein sequence ID" value="CAF4293915.1"/>
    <property type="molecule type" value="Genomic_DNA"/>
</dbReference>